<name>E9HHN3_DAPPU</name>
<dbReference type="KEGG" id="dpx:DAPPUDRAFT_329796"/>
<dbReference type="AlphaFoldDB" id="E9HHN3"/>
<evidence type="ECO:0000313" key="2">
    <source>
        <dbReference type="Proteomes" id="UP000000305"/>
    </source>
</evidence>
<dbReference type="InParanoid" id="E9HHN3"/>
<proteinExistence type="predicted"/>
<dbReference type="Proteomes" id="UP000000305">
    <property type="component" value="Unassembled WGS sequence"/>
</dbReference>
<gene>
    <name evidence="1" type="ORF">DAPPUDRAFT_329796</name>
</gene>
<dbReference type="EMBL" id="GL732649">
    <property type="protein sequence ID" value="EFX68762.1"/>
    <property type="molecule type" value="Genomic_DNA"/>
</dbReference>
<dbReference type="HOGENOM" id="CLU_895050_0_0_1"/>
<dbReference type="OrthoDB" id="6358008at2759"/>
<keyword evidence="2" id="KW-1185">Reference proteome</keyword>
<dbReference type="OMA" id="IHIFIRH"/>
<dbReference type="PhylomeDB" id="E9HHN3"/>
<accession>E9HHN3</accession>
<protein>
    <recommendedName>
        <fullName evidence="3">MULE transposase domain-containing protein</fullName>
    </recommendedName>
</protein>
<reference evidence="1 2" key="1">
    <citation type="journal article" date="2011" name="Science">
        <title>The ecoresponsive genome of Daphnia pulex.</title>
        <authorList>
            <person name="Colbourne J.K."/>
            <person name="Pfrender M.E."/>
            <person name="Gilbert D."/>
            <person name="Thomas W.K."/>
            <person name="Tucker A."/>
            <person name="Oakley T.H."/>
            <person name="Tokishita S."/>
            <person name="Aerts A."/>
            <person name="Arnold G.J."/>
            <person name="Basu M.K."/>
            <person name="Bauer D.J."/>
            <person name="Caceres C.E."/>
            <person name="Carmel L."/>
            <person name="Casola C."/>
            <person name="Choi J.H."/>
            <person name="Detter J.C."/>
            <person name="Dong Q."/>
            <person name="Dusheyko S."/>
            <person name="Eads B.D."/>
            <person name="Frohlich T."/>
            <person name="Geiler-Samerotte K.A."/>
            <person name="Gerlach D."/>
            <person name="Hatcher P."/>
            <person name="Jogdeo S."/>
            <person name="Krijgsveld J."/>
            <person name="Kriventseva E.V."/>
            <person name="Kultz D."/>
            <person name="Laforsch C."/>
            <person name="Lindquist E."/>
            <person name="Lopez J."/>
            <person name="Manak J.R."/>
            <person name="Muller J."/>
            <person name="Pangilinan J."/>
            <person name="Patwardhan R.P."/>
            <person name="Pitluck S."/>
            <person name="Pritham E.J."/>
            <person name="Rechtsteiner A."/>
            <person name="Rho M."/>
            <person name="Rogozin I.B."/>
            <person name="Sakarya O."/>
            <person name="Salamov A."/>
            <person name="Schaack S."/>
            <person name="Shapiro H."/>
            <person name="Shiga Y."/>
            <person name="Skalitzky C."/>
            <person name="Smith Z."/>
            <person name="Souvorov A."/>
            <person name="Sung W."/>
            <person name="Tang Z."/>
            <person name="Tsuchiya D."/>
            <person name="Tu H."/>
            <person name="Vos H."/>
            <person name="Wang M."/>
            <person name="Wolf Y.I."/>
            <person name="Yamagata H."/>
            <person name="Yamada T."/>
            <person name="Ye Y."/>
            <person name="Shaw J.R."/>
            <person name="Andrews J."/>
            <person name="Crease T.J."/>
            <person name="Tang H."/>
            <person name="Lucas S.M."/>
            <person name="Robertson H.M."/>
            <person name="Bork P."/>
            <person name="Koonin E.V."/>
            <person name="Zdobnov E.M."/>
            <person name="Grigoriev I.V."/>
            <person name="Lynch M."/>
            <person name="Boore J.L."/>
        </authorList>
    </citation>
    <scope>NUCLEOTIDE SEQUENCE [LARGE SCALE GENOMIC DNA]</scope>
</reference>
<evidence type="ECO:0008006" key="3">
    <source>
        <dbReference type="Google" id="ProtNLM"/>
    </source>
</evidence>
<evidence type="ECO:0000313" key="1">
    <source>
        <dbReference type="EMBL" id="EFX68762.1"/>
    </source>
</evidence>
<sequence length="311" mass="35948">MHRQCMPTSLSSTDFVRMKKDREVFNYKCVKCVGGTDYQEVVRRRHFICPGPFYQVFGIHIFIRHGTLSKQVPVITILLPGKRKKDYAVVFAAVLGLLSQDGKQPKVMEFMMDFEAAMKQEVFPVVKPVGCSFHLTQSFYRNIKLIGLAPSYRKDSRTRKTCRELLTLYLLPEDKITKRFQQIEAAANGLMLRFCNYIDTTYIKSTVWPPQQPESWPSSISLVTFILKMKDEAEKIPMTAKLLSQEQALRRLNKNAESKQHHLTELWAYYSRADNPISSKQLLEALGNLTHKFSRAQLRELWNANGLDESD</sequence>
<organism evidence="1 2">
    <name type="scientific">Daphnia pulex</name>
    <name type="common">Water flea</name>
    <dbReference type="NCBI Taxonomy" id="6669"/>
    <lineage>
        <taxon>Eukaryota</taxon>
        <taxon>Metazoa</taxon>
        <taxon>Ecdysozoa</taxon>
        <taxon>Arthropoda</taxon>
        <taxon>Crustacea</taxon>
        <taxon>Branchiopoda</taxon>
        <taxon>Diplostraca</taxon>
        <taxon>Cladocera</taxon>
        <taxon>Anomopoda</taxon>
        <taxon>Daphniidae</taxon>
        <taxon>Daphnia</taxon>
    </lineage>
</organism>